<comment type="cofactor">
    <cofactor evidence="2">
        <name>[4Fe-4S] cluster</name>
        <dbReference type="ChEBI" id="CHEBI:49883"/>
    </cofactor>
</comment>
<keyword evidence="7" id="KW-0963">Cytoplasm</keyword>
<dbReference type="Pfam" id="PF02518">
    <property type="entry name" value="HATPase_c"/>
    <property type="match status" value="1"/>
</dbReference>
<dbReference type="AlphaFoldDB" id="A0A6G4VGF9"/>
<feature type="transmembrane region" description="Helical" evidence="17">
    <location>
        <begin position="137"/>
        <end position="157"/>
    </location>
</feature>
<evidence type="ECO:0000256" key="11">
    <source>
        <dbReference type="ARBA" id="ARBA00023004"/>
    </source>
</evidence>
<dbReference type="RefSeq" id="WP_165266354.1">
    <property type="nucleotide sequence ID" value="NZ_JAAKZY010000174.1"/>
</dbReference>
<evidence type="ECO:0000313" key="20">
    <source>
        <dbReference type="Proteomes" id="UP000472335"/>
    </source>
</evidence>
<dbReference type="InterPro" id="IPR011712">
    <property type="entry name" value="Sig_transdc_His_kin_sub3_dim/P"/>
</dbReference>
<keyword evidence="9" id="KW-0479">Metal-binding</keyword>
<evidence type="ECO:0000313" key="19">
    <source>
        <dbReference type="EMBL" id="NGO13176.1"/>
    </source>
</evidence>
<dbReference type="GO" id="GO:0046983">
    <property type="term" value="F:protein dimerization activity"/>
    <property type="evidence" value="ECO:0007669"/>
    <property type="project" value="InterPro"/>
</dbReference>
<feature type="transmembrane region" description="Helical" evidence="17">
    <location>
        <begin position="43"/>
        <end position="62"/>
    </location>
</feature>
<feature type="transmembrane region" description="Helical" evidence="17">
    <location>
        <begin position="74"/>
        <end position="101"/>
    </location>
</feature>
<name>A0A6G4VGF9_9ACTN</name>
<comment type="function">
    <text evidence="14">Member of the two-component regulatory system NreB/NreC involved in the control of dissimilatory nitrate/nitrite reduction in response to oxygen. NreB functions as a direct oxygen sensor histidine kinase which is autophosphorylated, in the absence of oxygen, probably at the conserved histidine residue, and transfers its phosphate group probably to a conserved aspartate residue of NreC. NreB/NreC activates the expression of the nitrate (narGHJI) and nitrite (nir) reductase operons, as well as the putative nitrate transporter gene narT.</text>
</comment>
<dbReference type="SUPFAM" id="SSF55874">
    <property type="entry name" value="ATPase domain of HSP90 chaperone/DNA topoisomerase II/histidine kinase"/>
    <property type="match status" value="1"/>
</dbReference>
<proteinExistence type="predicted"/>
<reference evidence="19 20" key="1">
    <citation type="submission" date="2020-02" db="EMBL/GenBank/DDBJ databases">
        <title>Whole-genome analyses of novel actinobacteria.</title>
        <authorList>
            <person name="Sahin N."/>
            <person name="Gencbay T."/>
        </authorList>
    </citation>
    <scope>NUCLEOTIDE SEQUENCE [LARGE SCALE GENOMIC DNA]</scope>
    <source>
        <strain evidence="19 20">HC44</strain>
    </source>
</reference>
<evidence type="ECO:0000256" key="10">
    <source>
        <dbReference type="ARBA" id="ARBA00022777"/>
    </source>
</evidence>
<evidence type="ECO:0000256" key="5">
    <source>
        <dbReference type="ARBA" id="ARBA00017322"/>
    </source>
</evidence>
<feature type="region of interest" description="Disordered" evidence="16">
    <location>
        <begin position="389"/>
        <end position="431"/>
    </location>
</feature>
<evidence type="ECO:0000256" key="1">
    <source>
        <dbReference type="ARBA" id="ARBA00000085"/>
    </source>
</evidence>
<dbReference type="EMBL" id="JAAKZY010000174">
    <property type="protein sequence ID" value="NGO13176.1"/>
    <property type="molecule type" value="Genomic_DNA"/>
</dbReference>
<evidence type="ECO:0000256" key="2">
    <source>
        <dbReference type="ARBA" id="ARBA00001966"/>
    </source>
</evidence>
<feature type="transmembrane region" description="Helical" evidence="17">
    <location>
        <begin position="15"/>
        <end position="36"/>
    </location>
</feature>
<dbReference type="Pfam" id="PF07730">
    <property type="entry name" value="HisKA_3"/>
    <property type="match status" value="1"/>
</dbReference>
<keyword evidence="20" id="KW-1185">Reference proteome</keyword>
<dbReference type="InterPro" id="IPR004358">
    <property type="entry name" value="Sig_transdc_His_kin-like_C"/>
</dbReference>
<dbReference type="CDD" id="cd16917">
    <property type="entry name" value="HATPase_UhpB-NarQ-NarX-like"/>
    <property type="match status" value="1"/>
</dbReference>
<keyword evidence="13" id="KW-0411">Iron-sulfur</keyword>
<dbReference type="GO" id="GO:0000155">
    <property type="term" value="F:phosphorelay sensor kinase activity"/>
    <property type="evidence" value="ECO:0007669"/>
    <property type="project" value="InterPro"/>
</dbReference>
<evidence type="ECO:0000256" key="12">
    <source>
        <dbReference type="ARBA" id="ARBA00023012"/>
    </source>
</evidence>
<keyword evidence="6" id="KW-0004">4Fe-4S</keyword>
<dbReference type="GO" id="GO:0016020">
    <property type="term" value="C:membrane"/>
    <property type="evidence" value="ECO:0007669"/>
    <property type="project" value="InterPro"/>
</dbReference>
<evidence type="ECO:0000256" key="8">
    <source>
        <dbReference type="ARBA" id="ARBA00022679"/>
    </source>
</evidence>
<dbReference type="PIRSF" id="PIRSF037434">
    <property type="entry name" value="STHK_ChrS"/>
    <property type="match status" value="1"/>
</dbReference>
<evidence type="ECO:0000259" key="18">
    <source>
        <dbReference type="PROSITE" id="PS50109"/>
    </source>
</evidence>
<evidence type="ECO:0000256" key="4">
    <source>
        <dbReference type="ARBA" id="ARBA00012438"/>
    </source>
</evidence>
<evidence type="ECO:0000256" key="7">
    <source>
        <dbReference type="ARBA" id="ARBA00022490"/>
    </source>
</evidence>
<dbReference type="GO" id="GO:0005737">
    <property type="term" value="C:cytoplasm"/>
    <property type="evidence" value="ECO:0007669"/>
    <property type="project" value="UniProtKB-SubCell"/>
</dbReference>
<comment type="subcellular location">
    <subcellularLocation>
        <location evidence="3">Cytoplasm</location>
    </subcellularLocation>
</comment>
<evidence type="ECO:0000256" key="3">
    <source>
        <dbReference type="ARBA" id="ARBA00004496"/>
    </source>
</evidence>
<dbReference type="SMART" id="SM00387">
    <property type="entry name" value="HATPase_c"/>
    <property type="match status" value="1"/>
</dbReference>
<keyword evidence="8" id="KW-0808">Transferase</keyword>
<dbReference type="GO" id="GO:0046872">
    <property type="term" value="F:metal ion binding"/>
    <property type="evidence" value="ECO:0007669"/>
    <property type="project" value="UniProtKB-KW"/>
</dbReference>
<dbReference type="GO" id="GO:0051539">
    <property type="term" value="F:4 iron, 4 sulfur cluster binding"/>
    <property type="evidence" value="ECO:0007669"/>
    <property type="project" value="UniProtKB-KW"/>
</dbReference>
<comment type="catalytic activity">
    <reaction evidence="1">
        <text>ATP + protein L-histidine = ADP + protein N-phospho-L-histidine.</text>
        <dbReference type="EC" id="2.7.13.3"/>
    </reaction>
</comment>
<dbReference type="PRINTS" id="PR00344">
    <property type="entry name" value="BCTRLSENSOR"/>
</dbReference>
<protein>
    <recommendedName>
        <fullName evidence="5">Oxygen sensor histidine kinase NreB</fullName>
        <ecNumber evidence="4">2.7.13.3</ecNumber>
    </recommendedName>
    <alternativeName>
        <fullName evidence="15">Nitrogen regulation protein B</fullName>
    </alternativeName>
</protein>
<evidence type="ECO:0000256" key="13">
    <source>
        <dbReference type="ARBA" id="ARBA00023014"/>
    </source>
</evidence>
<keyword evidence="17" id="KW-0472">Membrane</keyword>
<dbReference type="InterPro" id="IPR005467">
    <property type="entry name" value="His_kinase_dom"/>
</dbReference>
<keyword evidence="12" id="KW-0902">Two-component regulatory system</keyword>
<accession>A0A6G4VGF9</accession>
<feature type="compositionally biased region" description="Pro residues" evidence="16">
    <location>
        <begin position="395"/>
        <end position="408"/>
    </location>
</feature>
<feature type="domain" description="Histidine kinase" evidence="18">
    <location>
        <begin position="194"/>
        <end position="387"/>
    </location>
</feature>
<dbReference type="Gene3D" id="1.20.5.1930">
    <property type="match status" value="1"/>
</dbReference>
<dbReference type="InterPro" id="IPR036890">
    <property type="entry name" value="HATPase_C_sf"/>
</dbReference>
<keyword evidence="17" id="KW-0812">Transmembrane</keyword>
<dbReference type="InterPro" id="IPR017205">
    <property type="entry name" value="Sig_transdc_His_kinase_ChrS"/>
</dbReference>
<dbReference type="InterPro" id="IPR050482">
    <property type="entry name" value="Sensor_HK_TwoCompSys"/>
</dbReference>
<dbReference type="InterPro" id="IPR003594">
    <property type="entry name" value="HATPase_dom"/>
</dbReference>
<dbReference type="PROSITE" id="PS50109">
    <property type="entry name" value="HIS_KIN"/>
    <property type="match status" value="1"/>
</dbReference>
<feature type="compositionally biased region" description="Low complexity" evidence="16">
    <location>
        <begin position="409"/>
        <end position="422"/>
    </location>
</feature>
<dbReference type="PANTHER" id="PTHR24421">
    <property type="entry name" value="NITRATE/NITRITE SENSOR PROTEIN NARX-RELATED"/>
    <property type="match status" value="1"/>
</dbReference>
<evidence type="ECO:0000256" key="6">
    <source>
        <dbReference type="ARBA" id="ARBA00022485"/>
    </source>
</evidence>
<dbReference type="Gene3D" id="3.30.565.10">
    <property type="entry name" value="Histidine kinase-like ATPase, C-terminal domain"/>
    <property type="match status" value="1"/>
</dbReference>
<keyword evidence="11" id="KW-0408">Iron</keyword>
<evidence type="ECO:0000256" key="14">
    <source>
        <dbReference type="ARBA" id="ARBA00024827"/>
    </source>
</evidence>
<dbReference type="PANTHER" id="PTHR24421:SF62">
    <property type="entry name" value="SENSORY TRANSDUCTION HISTIDINE KINASE"/>
    <property type="match status" value="1"/>
</dbReference>
<keyword evidence="10 19" id="KW-0418">Kinase</keyword>
<feature type="transmembrane region" description="Helical" evidence="17">
    <location>
        <begin position="108"/>
        <end position="125"/>
    </location>
</feature>
<dbReference type="Proteomes" id="UP000472335">
    <property type="component" value="Unassembled WGS sequence"/>
</dbReference>
<evidence type="ECO:0000256" key="15">
    <source>
        <dbReference type="ARBA" id="ARBA00030800"/>
    </source>
</evidence>
<evidence type="ECO:0000256" key="9">
    <source>
        <dbReference type="ARBA" id="ARBA00022723"/>
    </source>
</evidence>
<comment type="caution">
    <text evidence="19">The sequence shown here is derived from an EMBL/GenBank/DDBJ whole genome shotgun (WGS) entry which is preliminary data.</text>
</comment>
<gene>
    <name evidence="19" type="ORF">G5C60_37670</name>
</gene>
<evidence type="ECO:0000256" key="16">
    <source>
        <dbReference type="SAM" id="MobiDB-lite"/>
    </source>
</evidence>
<evidence type="ECO:0000256" key="17">
    <source>
        <dbReference type="SAM" id="Phobius"/>
    </source>
</evidence>
<sequence>MALRQVWERARWKAVGQHAFFAVVLTLSVLGALAGTDLTTGTALLRIGPAVGLAAWYAYWIALRGGSGRPPLPYLVGALAAWVVMAVVDPALLPVAVAVLTPYWLRRAWWSAGGVLVLGGAWSWQSFTTDGSADVRTLTGCVLGAALAVTIVCYVATLDHESHRRQRLLDELTATQAERAAAERQAGTLAERQRLAREVHDTLTQGFASISMLLDAARDDLPPGSPAARRVEQAMRTARDNLVESRRLVHALRPAPLDRTHLAEAVRELTARLTEEAGIEAYTIVTGRPVALTAGNEGELLRVVQEALTNARRHAHAASVSVTLSYLGDALAIDIQDDGTGFAPAARHTGIGLITMRERITALDGTFALESATGEGTTVAVTVPLPIEPSASVPVEPPASVPVEPPASIPVEPSASAPSPAAGTQPMAPAS</sequence>
<keyword evidence="17" id="KW-1133">Transmembrane helix</keyword>
<organism evidence="19 20">
    <name type="scientific">Streptomyces scabichelini</name>
    <dbReference type="NCBI Taxonomy" id="2711217"/>
    <lineage>
        <taxon>Bacteria</taxon>
        <taxon>Bacillati</taxon>
        <taxon>Actinomycetota</taxon>
        <taxon>Actinomycetes</taxon>
        <taxon>Kitasatosporales</taxon>
        <taxon>Streptomycetaceae</taxon>
        <taxon>Streptomyces</taxon>
    </lineage>
</organism>
<dbReference type="EC" id="2.7.13.3" evidence="4"/>